<evidence type="ECO:0000259" key="5">
    <source>
        <dbReference type="PROSITE" id="PS50983"/>
    </source>
</evidence>
<evidence type="ECO:0000313" key="7">
    <source>
        <dbReference type="Proteomes" id="UP001576774"/>
    </source>
</evidence>
<dbReference type="PANTHER" id="PTHR30532">
    <property type="entry name" value="IRON III DICITRATE-BINDING PERIPLASMIC PROTEIN"/>
    <property type="match status" value="1"/>
</dbReference>
<dbReference type="InterPro" id="IPR051313">
    <property type="entry name" value="Bact_iron-sidero_bind"/>
</dbReference>
<dbReference type="SUPFAM" id="SSF53807">
    <property type="entry name" value="Helical backbone' metal receptor"/>
    <property type="match status" value="1"/>
</dbReference>
<dbReference type="InterPro" id="IPR002491">
    <property type="entry name" value="ABC_transptr_periplasmic_BD"/>
</dbReference>
<keyword evidence="3" id="KW-0813">Transport</keyword>
<proteinExistence type="inferred from homology"/>
<dbReference type="PRINTS" id="PR01715">
    <property type="entry name" value="FERRIBNDNGPP"/>
</dbReference>
<keyword evidence="7" id="KW-1185">Reference proteome</keyword>
<comment type="similarity">
    <text evidence="2">Belongs to the bacterial solute-binding protein 8 family.</text>
</comment>
<dbReference type="PROSITE" id="PS50983">
    <property type="entry name" value="FE_B12_PBP"/>
    <property type="match status" value="1"/>
</dbReference>
<sequence length="316" mass="35393">MNHEDTKDRKEEEEVFMNLSRRKLLITTAATAVSVACSQQKSSVNQVAKTNDLRVVALEWTYVENLLALGIQPVGVADIAGYKKYVNIAPQLAPNVQDVGTRQEPSLEAIAQLQPNLILGLELRHEPILKTLFSIGKTLLFNPYIDPKTGNQFEEMQQTFRQIAQACDRVSRGEIVLKNLQNSLTESAAKIKDANLTENTFILGQFVPELRLFTQNALAVQVLEKIGLKNAWNEKLDRFGFNTIGLESLLPLGKSHFLYIAENNQVPQQGFASNPVWKRLEFVKDNRLYSLGEDTWVFGGPLSAKILAEKVVKSLV</sequence>
<dbReference type="Gene3D" id="3.40.50.1980">
    <property type="entry name" value="Nitrogenase molybdenum iron protein domain"/>
    <property type="match status" value="2"/>
</dbReference>
<evidence type="ECO:0000256" key="4">
    <source>
        <dbReference type="ARBA" id="ARBA00022729"/>
    </source>
</evidence>
<comment type="subcellular location">
    <subcellularLocation>
        <location evidence="1">Cell envelope</location>
    </subcellularLocation>
</comment>
<protein>
    <submittedName>
        <fullName evidence="6">ABC transporter substrate-binding protein</fullName>
    </submittedName>
</protein>
<evidence type="ECO:0000256" key="1">
    <source>
        <dbReference type="ARBA" id="ARBA00004196"/>
    </source>
</evidence>
<dbReference type="Pfam" id="PF01497">
    <property type="entry name" value="Peripla_BP_2"/>
    <property type="match status" value="1"/>
</dbReference>
<reference evidence="6 7" key="1">
    <citation type="submission" date="2024-09" db="EMBL/GenBank/DDBJ databases">
        <title>Floridaenema gen nov. (Aerosakkonemataceae, Aerosakkonematales ord. nov., Cyanobacteria) from benthic tropical and subtropical fresh waters, with the description of four new species.</title>
        <authorList>
            <person name="Moretto J.A."/>
            <person name="Berthold D.E."/>
            <person name="Lefler F.W."/>
            <person name="Huang I.-S."/>
            <person name="Laughinghouse H. IV."/>
        </authorList>
    </citation>
    <scope>NUCLEOTIDE SEQUENCE [LARGE SCALE GENOMIC DNA]</scope>
    <source>
        <strain evidence="6 7">BLCC-F46</strain>
    </source>
</reference>
<organism evidence="6 7">
    <name type="scientific">Floridaenema aerugineum BLCC-F46</name>
    <dbReference type="NCBI Taxonomy" id="3153654"/>
    <lineage>
        <taxon>Bacteria</taxon>
        <taxon>Bacillati</taxon>
        <taxon>Cyanobacteriota</taxon>
        <taxon>Cyanophyceae</taxon>
        <taxon>Oscillatoriophycideae</taxon>
        <taxon>Aerosakkonematales</taxon>
        <taxon>Aerosakkonemataceae</taxon>
        <taxon>Floridanema</taxon>
        <taxon>Floridanema aerugineum</taxon>
    </lineage>
</organism>
<feature type="domain" description="Fe/B12 periplasmic-binding" evidence="5">
    <location>
        <begin position="54"/>
        <end position="316"/>
    </location>
</feature>
<comment type="caution">
    <text evidence="6">The sequence shown here is derived from an EMBL/GenBank/DDBJ whole genome shotgun (WGS) entry which is preliminary data.</text>
</comment>
<keyword evidence="4" id="KW-0732">Signal</keyword>
<evidence type="ECO:0000256" key="2">
    <source>
        <dbReference type="ARBA" id="ARBA00008814"/>
    </source>
</evidence>
<dbReference type="RefSeq" id="WP_413270455.1">
    <property type="nucleotide sequence ID" value="NZ_JBHFNQ010000086.1"/>
</dbReference>
<evidence type="ECO:0000256" key="3">
    <source>
        <dbReference type="ARBA" id="ARBA00022448"/>
    </source>
</evidence>
<accession>A0ABV4X3J3</accession>
<evidence type="ECO:0000313" key="6">
    <source>
        <dbReference type="EMBL" id="MFB2877354.1"/>
    </source>
</evidence>
<dbReference type="CDD" id="cd01146">
    <property type="entry name" value="FhuD"/>
    <property type="match status" value="1"/>
</dbReference>
<name>A0ABV4X3J3_9CYAN</name>
<dbReference type="EMBL" id="JBHFNQ010000086">
    <property type="protein sequence ID" value="MFB2877354.1"/>
    <property type="molecule type" value="Genomic_DNA"/>
</dbReference>
<dbReference type="Proteomes" id="UP001576774">
    <property type="component" value="Unassembled WGS sequence"/>
</dbReference>
<dbReference type="PANTHER" id="PTHR30532:SF29">
    <property type="entry name" value="FE(3+) DICITRATE-BINDING PERIPLASMIC PROTEIN"/>
    <property type="match status" value="1"/>
</dbReference>
<gene>
    <name evidence="6" type="ORF">ACE1CC_10760</name>
</gene>